<name>A0AA39W1H7_ACESA</name>
<evidence type="ECO:0000313" key="4">
    <source>
        <dbReference type="Proteomes" id="UP001168877"/>
    </source>
</evidence>
<keyword evidence="1" id="KW-0689">Ribosomal protein</keyword>
<dbReference type="GO" id="GO:0005840">
    <property type="term" value="C:ribosome"/>
    <property type="evidence" value="ECO:0007669"/>
    <property type="project" value="UniProtKB-KW"/>
</dbReference>
<reference evidence="3" key="2">
    <citation type="submission" date="2023-06" db="EMBL/GenBank/DDBJ databases">
        <authorList>
            <person name="Swenson N.G."/>
            <person name="Wegrzyn J.L."/>
            <person name="Mcevoy S.L."/>
        </authorList>
    </citation>
    <scope>NUCLEOTIDE SEQUENCE</scope>
    <source>
        <strain evidence="3">NS2018</strain>
        <tissue evidence="3">Leaf</tissue>
    </source>
</reference>
<dbReference type="GO" id="GO:0003729">
    <property type="term" value="F:mRNA binding"/>
    <property type="evidence" value="ECO:0007669"/>
    <property type="project" value="UniProtKB-ARBA"/>
</dbReference>
<organism evidence="3 4">
    <name type="scientific">Acer saccharum</name>
    <name type="common">Sugar maple</name>
    <dbReference type="NCBI Taxonomy" id="4024"/>
    <lineage>
        <taxon>Eukaryota</taxon>
        <taxon>Viridiplantae</taxon>
        <taxon>Streptophyta</taxon>
        <taxon>Embryophyta</taxon>
        <taxon>Tracheophyta</taxon>
        <taxon>Spermatophyta</taxon>
        <taxon>Magnoliopsida</taxon>
        <taxon>eudicotyledons</taxon>
        <taxon>Gunneridae</taxon>
        <taxon>Pentapetalae</taxon>
        <taxon>rosids</taxon>
        <taxon>malvids</taxon>
        <taxon>Sapindales</taxon>
        <taxon>Sapindaceae</taxon>
        <taxon>Hippocastanoideae</taxon>
        <taxon>Acereae</taxon>
        <taxon>Acer</taxon>
    </lineage>
</organism>
<dbReference type="AlphaFoldDB" id="A0AA39W1H7"/>
<comment type="caution">
    <text evidence="3">The sequence shown here is derived from an EMBL/GenBank/DDBJ whole genome shotgun (WGS) entry which is preliminary data.</text>
</comment>
<dbReference type="Proteomes" id="UP001168877">
    <property type="component" value="Unassembled WGS sequence"/>
</dbReference>
<accession>A0AA39W1H7</accession>
<evidence type="ECO:0000256" key="1">
    <source>
        <dbReference type="ARBA" id="ARBA00022980"/>
    </source>
</evidence>
<dbReference type="InterPro" id="IPR053709">
    <property type="entry name" value="eRP_eS24_sf"/>
</dbReference>
<dbReference type="Gene3D" id="3.30.70.3370">
    <property type="match status" value="1"/>
</dbReference>
<dbReference type="SUPFAM" id="SSF54189">
    <property type="entry name" value="Ribosomal proteins S24e, L23 and L15e"/>
    <property type="match status" value="1"/>
</dbReference>
<keyword evidence="4" id="KW-1185">Reference proteome</keyword>
<dbReference type="GO" id="GO:0003735">
    <property type="term" value="F:structural constituent of ribosome"/>
    <property type="evidence" value="ECO:0007669"/>
    <property type="project" value="InterPro"/>
</dbReference>
<dbReference type="InterPro" id="IPR012678">
    <property type="entry name" value="Ribosomal_uL23/eL15/eS24_sf"/>
</dbReference>
<evidence type="ECO:0000313" key="3">
    <source>
        <dbReference type="EMBL" id="KAK0606339.1"/>
    </source>
</evidence>
<dbReference type="GO" id="GO:0006412">
    <property type="term" value="P:translation"/>
    <property type="evidence" value="ECO:0007669"/>
    <property type="project" value="InterPro"/>
</dbReference>
<protein>
    <submittedName>
        <fullName evidence="3">Uncharacterized protein</fullName>
    </submittedName>
</protein>
<dbReference type="EMBL" id="JAUESC010000002">
    <property type="protein sequence ID" value="KAK0606339.1"/>
    <property type="molecule type" value="Genomic_DNA"/>
</dbReference>
<evidence type="ECO:0000256" key="2">
    <source>
        <dbReference type="ARBA" id="ARBA00023274"/>
    </source>
</evidence>
<dbReference type="GO" id="GO:1990904">
    <property type="term" value="C:ribonucleoprotein complex"/>
    <property type="evidence" value="ECO:0007669"/>
    <property type="project" value="UniProtKB-KW"/>
</dbReference>
<gene>
    <name evidence="3" type="ORF">LWI29_036685</name>
</gene>
<reference evidence="3" key="1">
    <citation type="journal article" date="2022" name="Plant J.">
        <title>Strategies of tolerance reflected in two North American maple genomes.</title>
        <authorList>
            <person name="McEvoy S.L."/>
            <person name="Sezen U.U."/>
            <person name="Trouern-Trend A."/>
            <person name="McMahon S.M."/>
            <person name="Schaberg P.G."/>
            <person name="Yang J."/>
            <person name="Wegrzyn J.L."/>
            <person name="Swenson N.G."/>
        </authorList>
    </citation>
    <scope>NUCLEOTIDE SEQUENCE</scope>
    <source>
        <strain evidence="3">NS2018</strain>
    </source>
</reference>
<keyword evidence="2" id="KW-0687">Ribonucleoprotein</keyword>
<proteinExistence type="predicted"/>
<sequence length="134" mass="14367">MADVDPEVATAAQTTIRTLKKFSFRGVDLDTLVDSVLFSLSSSSPHVLALASDIPLSCLIKHLNLASSVLILGSGKSTGFGLFYDSVENANKYDPKYRLITVFSNVEVVGINLCLHASTKICLSSENIAPFASR</sequence>